<proteinExistence type="predicted"/>
<accession>A0A1E5KSQ8</accession>
<comment type="caution">
    <text evidence="2">The sequence shown here is derived from an EMBL/GenBank/DDBJ whole genome shotgun (WGS) entry which is preliminary data.</text>
</comment>
<evidence type="ECO:0008006" key="4">
    <source>
        <dbReference type="Google" id="ProtNLM"/>
    </source>
</evidence>
<name>A0A1E5KSQ8_9ENTE</name>
<evidence type="ECO:0000256" key="1">
    <source>
        <dbReference type="SAM" id="Phobius"/>
    </source>
</evidence>
<feature type="transmembrane region" description="Helical" evidence="1">
    <location>
        <begin position="320"/>
        <end position="338"/>
    </location>
</feature>
<dbReference type="EMBL" id="MIEK01000078">
    <property type="protein sequence ID" value="OEH80925.1"/>
    <property type="molecule type" value="Genomic_DNA"/>
</dbReference>
<dbReference type="Proteomes" id="UP000095256">
    <property type="component" value="Unassembled WGS sequence"/>
</dbReference>
<dbReference type="OrthoDB" id="9784157at2"/>
<feature type="transmembrane region" description="Helical" evidence="1">
    <location>
        <begin position="101"/>
        <end position="129"/>
    </location>
</feature>
<keyword evidence="1" id="KW-0472">Membrane</keyword>
<feature type="transmembrane region" description="Helical" evidence="1">
    <location>
        <begin position="379"/>
        <end position="397"/>
    </location>
</feature>
<sequence>MSIIKKNHWCSKIRKNPQILYYSFFFLLSIGSIYFALIKNQTLFYGDDLGFHLARIEGLAESITKGDYFPRINYFITGGMGYATGIFYPDTFLYPAALIRLLGFSLVNSYILFVVLVNFMTFIIAYHSFYCIRKSASKSFLFAFLYGLSSYRLSDVLYRAAVGEYLALMFLPLAFVGLFFIIFGDCKKWYILAVGMSCLFLAHLLTSVIFIFFIVCLMVLNFSKLIKEKERLVALLLAAGLTILFVANALFPMIEQLVFQRLRVQDTPVFYLQKMAQPLIEYVEIALQNVRFNNIGIFVLGLGFILCIRSKRLSRLNKQLLLIGLIFLFLSTSYFPHWRFHETVFNAIQFPWRYFIIVTFCLLWVFADSWDNVLFKNKRWSQVVVVSLIIGVLFSTLDVQQKLASFTMRQTTHDTFETFDGKGELGFGSEFLPSGMTAWMKPTDLFSNPPENIQSKNLERKQNVFSFDYEVPSATKVIFPILFYKGYQAKVEGEGTVSTVHDAGIFDGGKMHGFSEVTITGRGHLTFWYEGTVIQKCSFLLSMISWLLFSLYLLFKIRVEKNKS</sequence>
<feature type="transmembrane region" description="Helical" evidence="1">
    <location>
        <begin position="20"/>
        <end position="38"/>
    </location>
</feature>
<dbReference type="AlphaFoldDB" id="A0A1E5KSQ8"/>
<protein>
    <recommendedName>
        <fullName evidence="4">Membrane protein 6-pyruvoyl-tetrahydropterin synthase-related domain-containing protein</fullName>
    </recommendedName>
</protein>
<evidence type="ECO:0000313" key="3">
    <source>
        <dbReference type="Proteomes" id="UP000095256"/>
    </source>
</evidence>
<keyword evidence="1" id="KW-1133">Transmembrane helix</keyword>
<evidence type="ECO:0000313" key="2">
    <source>
        <dbReference type="EMBL" id="OEH80925.1"/>
    </source>
</evidence>
<feature type="transmembrane region" description="Helical" evidence="1">
    <location>
        <begin position="165"/>
        <end position="183"/>
    </location>
</feature>
<feature type="transmembrane region" description="Helical" evidence="1">
    <location>
        <begin position="189"/>
        <end position="220"/>
    </location>
</feature>
<keyword evidence="1" id="KW-0812">Transmembrane</keyword>
<reference evidence="2 3" key="1">
    <citation type="submission" date="2016-09" db="EMBL/GenBank/DDBJ databases">
        <authorList>
            <person name="Capua I."/>
            <person name="De Benedictis P."/>
            <person name="Joannis T."/>
            <person name="Lombin L.H."/>
            <person name="Cattoli G."/>
        </authorList>
    </citation>
    <scope>NUCLEOTIDE SEQUENCE [LARGE SCALE GENOMIC DNA]</scope>
    <source>
        <strain evidence="2 3">LMG 25899</strain>
    </source>
</reference>
<dbReference type="RefSeq" id="WP_069700212.1">
    <property type="nucleotide sequence ID" value="NZ_JAGGMA010000006.1"/>
</dbReference>
<feature type="transmembrane region" description="Helical" evidence="1">
    <location>
        <begin position="350"/>
        <end position="367"/>
    </location>
</feature>
<feature type="transmembrane region" description="Helical" evidence="1">
    <location>
        <begin position="533"/>
        <end position="555"/>
    </location>
</feature>
<organism evidence="2 3">
    <name type="scientific">Enterococcus rivorum</name>
    <dbReference type="NCBI Taxonomy" id="762845"/>
    <lineage>
        <taxon>Bacteria</taxon>
        <taxon>Bacillati</taxon>
        <taxon>Bacillota</taxon>
        <taxon>Bacilli</taxon>
        <taxon>Lactobacillales</taxon>
        <taxon>Enterococcaceae</taxon>
        <taxon>Enterococcus</taxon>
    </lineage>
</organism>
<feature type="transmembrane region" description="Helical" evidence="1">
    <location>
        <begin position="232"/>
        <end position="254"/>
    </location>
</feature>
<dbReference type="STRING" id="762845.BCR26_06760"/>
<gene>
    <name evidence="2" type="ORF">BCR26_06760</name>
</gene>
<feature type="transmembrane region" description="Helical" evidence="1">
    <location>
        <begin position="290"/>
        <end position="308"/>
    </location>
</feature>
<keyword evidence="3" id="KW-1185">Reference proteome</keyword>